<feature type="transmembrane region" description="Helical" evidence="7">
    <location>
        <begin position="29"/>
        <end position="52"/>
    </location>
</feature>
<gene>
    <name evidence="9" type="ORF">LAESUDRAFT_734027</name>
</gene>
<evidence type="ECO:0000256" key="5">
    <source>
        <dbReference type="ARBA" id="ARBA00022989"/>
    </source>
</evidence>
<protein>
    <submittedName>
        <fullName evidence="9">Amino acid transporter</fullName>
    </submittedName>
</protein>
<dbReference type="PANTHER" id="PTHR43341:SF20">
    <property type="entry name" value="AAT FAMILY AMINO ACID TRANSPORTER"/>
    <property type="match status" value="1"/>
</dbReference>
<evidence type="ECO:0000256" key="6">
    <source>
        <dbReference type="ARBA" id="ARBA00023136"/>
    </source>
</evidence>
<evidence type="ECO:0000256" key="4">
    <source>
        <dbReference type="ARBA" id="ARBA00022970"/>
    </source>
</evidence>
<dbReference type="InterPro" id="IPR004841">
    <property type="entry name" value="AA-permease/SLC12A_dom"/>
</dbReference>
<evidence type="ECO:0000259" key="8">
    <source>
        <dbReference type="Pfam" id="PF00324"/>
    </source>
</evidence>
<proteinExistence type="predicted"/>
<evidence type="ECO:0000256" key="7">
    <source>
        <dbReference type="SAM" id="Phobius"/>
    </source>
</evidence>
<dbReference type="RefSeq" id="XP_040769890.1">
    <property type="nucleotide sequence ID" value="XM_040910474.1"/>
</dbReference>
<dbReference type="EMBL" id="KV427606">
    <property type="protein sequence ID" value="KZT12242.1"/>
    <property type="molecule type" value="Genomic_DNA"/>
</dbReference>
<dbReference type="GeneID" id="63827503"/>
<feature type="transmembrane region" description="Helical" evidence="7">
    <location>
        <begin position="241"/>
        <end position="262"/>
    </location>
</feature>
<keyword evidence="4" id="KW-0029">Amino-acid transport</keyword>
<accession>A0A165HVG3</accession>
<keyword evidence="3 7" id="KW-0812">Transmembrane</keyword>
<keyword evidence="10" id="KW-1185">Reference proteome</keyword>
<dbReference type="Proteomes" id="UP000076871">
    <property type="component" value="Unassembled WGS sequence"/>
</dbReference>
<dbReference type="GO" id="GO:0015171">
    <property type="term" value="F:amino acid transmembrane transporter activity"/>
    <property type="evidence" value="ECO:0007669"/>
    <property type="project" value="TreeGrafter"/>
</dbReference>
<evidence type="ECO:0000313" key="10">
    <source>
        <dbReference type="Proteomes" id="UP000076871"/>
    </source>
</evidence>
<dbReference type="PROSITE" id="PS00218">
    <property type="entry name" value="AMINO_ACID_PERMEASE_1"/>
    <property type="match status" value="1"/>
</dbReference>
<dbReference type="Pfam" id="PF00324">
    <property type="entry name" value="AA_permease"/>
    <property type="match status" value="1"/>
</dbReference>
<evidence type="ECO:0000256" key="3">
    <source>
        <dbReference type="ARBA" id="ARBA00022692"/>
    </source>
</evidence>
<sequence>MISIGGVIGTGLFLGSAEALYEGGPIGALLGYSIIGTVVYCLCVSIGEMIAFLPNVGGVVGLADLYVDPALGFSLGWASWYNWTITLPAEISAAALAMGYWSKGHTLPKIHQLIFLLFLSPLFAVLRDVVFDHASIQLFITTSINLLPSGYYGEVEFYFSSFKVGTIVLIIFFSLLSDVGVGRDGFLGLQHWHQPFPDSFLGVHGAKGRFLGFTAVLMQAAFSFFGSEVPGINVPRALRRVWIRITLFYVGGIFCAGLLVPWNQTDLTADTSNGFSSPFVIAFEGTKLAKLGNLINAAIVISAFSAASSDIYISSRYLFFLARQKHAPAIFAFLLRHPDTTASRRDPVEEEEGSDVEMLLTGRPKLLWALPFTCIMTATAVGTLAFLSGGTTASYAFKQLTAAASVSSLLSWTGMLFTYIRWHQGTAYAEKKNKGQDTEEAREVIEQIDKIKEHRHKGQPYLAWYAFIVCTTVLFTNGWTVFLHNNWRIADDVKPPDLDPDDIRVTTPVATFLASYIPLPLFVLLTLGYKMMYQTEMVTLDQMTFSRENVPELVEDELPPRNRWEKIVRMFI</sequence>
<dbReference type="PANTHER" id="PTHR43341">
    <property type="entry name" value="AMINO ACID PERMEASE"/>
    <property type="match status" value="1"/>
</dbReference>
<keyword evidence="6 7" id="KW-0472">Membrane</keyword>
<keyword evidence="5 7" id="KW-1133">Transmembrane helix</keyword>
<dbReference type="STRING" id="1314785.A0A165HVG3"/>
<name>A0A165HVG3_9APHY</name>
<dbReference type="GO" id="GO:0016020">
    <property type="term" value="C:membrane"/>
    <property type="evidence" value="ECO:0007669"/>
    <property type="project" value="UniProtKB-SubCell"/>
</dbReference>
<evidence type="ECO:0000256" key="2">
    <source>
        <dbReference type="ARBA" id="ARBA00022448"/>
    </source>
</evidence>
<dbReference type="InParanoid" id="A0A165HVG3"/>
<reference evidence="9 10" key="1">
    <citation type="journal article" date="2016" name="Mol. Biol. Evol.">
        <title>Comparative Genomics of Early-Diverging Mushroom-Forming Fungi Provides Insights into the Origins of Lignocellulose Decay Capabilities.</title>
        <authorList>
            <person name="Nagy L.G."/>
            <person name="Riley R."/>
            <person name="Tritt A."/>
            <person name="Adam C."/>
            <person name="Daum C."/>
            <person name="Floudas D."/>
            <person name="Sun H."/>
            <person name="Yadav J.S."/>
            <person name="Pangilinan J."/>
            <person name="Larsson K.H."/>
            <person name="Matsuura K."/>
            <person name="Barry K."/>
            <person name="Labutti K."/>
            <person name="Kuo R."/>
            <person name="Ohm R.A."/>
            <person name="Bhattacharya S.S."/>
            <person name="Shirouzu T."/>
            <person name="Yoshinaga Y."/>
            <person name="Martin F.M."/>
            <person name="Grigoriev I.V."/>
            <person name="Hibbett D.S."/>
        </authorList>
    </citation>
    <scope>NUCLEOTIDE SEQUENCE [LARGE SCALE GENOMIC DNA]</scope>
    <source>
        <strain evidence="9 10">93-53</strain>
    </source>
</reference>
<feature type="domain" description="Amino acid permease/ SLC12A" evidence="8">
    <location>
        <begin position="1"/>
        <end position="333"/>
    </location>
</feature>
<dbReference type="InterPro" id="IPR004840">
    <property type="entry name" value="Amino_acid_permease_CS"/>
</dbReference>
<organism evidence="9 10">
    <name type="scientific">Laetiporus sulphureus 93-53</name>
    <dbReference type="NCBI Taxonomy" id="1314785"/>
    <lineage>
        <taxon>Eukaryota</taxon>
        <taxon>Fungi</taxon>
        <taxon>Dikarya</taxon>
        <taxon>Basidiomycota</taxon>
        <taxon>Agaricomycotina</taxon>
        <taxon>Agaricomycetes</taxon>
        <taxon>Polyporales</taxon>
        <taxon>Laetiporus</taxon>
    </lineage>
</organism>
<feature type="transmembrane region" description="Helical" evidence="7">
    <location>
        <begin position="400"/>
        <end position="422"/>
    </location>
</feature>
<feature type="transmembrane region" description="Helical" evidence="7">
    <location>
        <begin position="113"/>
        <end position="130"/>
    </location>
</feature>
<feature type="transmembrane region" description="Helical" evidence="7">
    <location>
        <begin position="294"/>
        <end position="313"/>
    </location>
</feature>
<dbReference type="OrthoDB" id="3900342at2759"/>
<feature type="transmembrane region" description="Helical" evidence="7">
    <location>
        <begin position="164"/>
        <end position="182"/>
    </location>
</feature>
<evidence type="ECO:0000256" key="1">
    <source>
        <dbReference type="ARBA" id="ARBA00004141"/>
    </source>
</evidence>
<feature type="transmembrane region" description="Helical" evidence="7">
    <location>
        <begin position="366"/>
        <end position="388"/>
    </location>
</feature>
<evidence type="ECO:0000313" key="9">
    <source>
        <dbReference type="EMBL" id="KZT12242.1"/>
    </source>
</evidence>
<keyword evidence="2" id="KW-0813">Transport</keyword>
<feature type="transmembrane region" description="Helical" evidence="7">
    <location>
        <begin position="503"/>
        <end position="527"/>
    </location>
</feature>
<comment type="subcellular location">
    <subcellularLocation>
        <location evidence="1">Membrane</location>
        <topology evidence="1">Multi-pass membrane protein</topology>
    </subcellularLocation>
</comment>
<dbReference type="Gene3D" id="1.20.1740.10">
    <property type="entry name" value="Amino acid/polyamine transporter I"/>
    <property type="match status" value="1"/>
</dbReference>
<feature type="transmembrane region" description="Helical" evidence="7">
    <location>
        <begin position="462"/>
        <end position="483"/>
    </location>
</feature>
<feature type="transmembrane region" description="Helical" evidence="7">
    <location>
        <begin position="83"/>
        <end position="101"/>
    </location>
</feature>
<dbReference type="InterPro" id="IPR050524">
    <property type="entry name" value="APC_YAT"/>
</dbReference>
<dbReference type="AlphaFoldDB" id="A0A165HVG3"/>